<evidence type="ECO:0000256" key="1">
    <source>
        <dbReference type="ARBA" id="ARBA00022741"/>
    </source>
</evidence>
<gene>
    <name evidence="5" type="ORF">W59_35973</name>
</gene>
<evidence type="ECO:0000259" key="4">
    <source>
        <dbReference type="Pfam" id="PF10431"/>
    </source>
</evidence>
<evidence type="ECO:0000313" key="6">
    <source>
        <dbReference type="Proteomes" id="UP000006447"/>
    </source>
</evidence>
<organism evidence="5 6">
    <name type="scientific">Rhodococcus opacus RKJ300 = JCM 13270</name>
    <dbReference type="NCBI Taxonomy" id="1165867"/>
    <lineage>
        <taxon>Bacteria</taxon>
        <taxon>Bacillati</taxon>
        <taxon>Actinomycetota</taxon>
        <taxon>Actinomycetes</taxon>
        <taxon>Mycobacteriales</taxon>
        <taxon>Nocardiaceae</taxon>
        <taxon>Rhodococcus</taxon>
    </lineage>
</organism>
<dbReference type="Pfam" id="PF10431">
    <property type="entry name" value="ClpB_D2-small"/>
    <property type="match status" value="1"/>
</dbReference>
<evidence type="ECO:0000256" key="3">
    <source>
        <dbReference type="SAM" id="MobiDB-lite"/>
    </source>
</evidence>
<proteinExistence type="predicted"/>
<feature type="region of interest" description="Disordered" evidence="3">
    <location>
        <begin position="77"/>
        <end position="104"/>
    </location>
</feature>
<dbReference type="GO" id="GO:0005524">
    <property type="term" value="F:ATP binding"/>
    <property type="evidence" value="ECO:0007669"/>
    <property type="project" value="UniProtKB-KW"/>
</dbReference>
<dbReference type="PATRIC" id="fig|1165867.3.peg.7372"/>
<dbReference type="EMBL" id="AJJH01000173">
    <property type="protein sequence ID" value="EID72913.1"/>
    <property type="molecule type" value="Genomic_DNA"/>
</dbReference>
<protein>
    <submittedName>
        <fullName evidence="5">DNA binding ATP-dependent peptidase</fullName>
    </submittedName>
</protein>
<keyword evidence="2" id="KW-0067">ATP-binding</keyword>
<dbReference type="AlphaFoldDB" id="I0W947"/>
<evidence type="ECO:0000256" key="2">
    <source>
        <dbReference type="ARBA" id="ARBA00022840"/>
    </source>
</evidence>
<sequence>MRIMLRLNTQEAAAMSTLVTLTSLDNREPALPACERIGVDEMRQIVELILDGTRRLLKAQDIGLDVTTAAEDYLAARGTNPNSVPGRCGAPSRRLVDRCRERRR</sequence>
<reference evidence="5 6" key="1">
    <citation type="journal article" date="2012" name="J. Bacteriol.">
        <title>Draft genome sequence of the nitrophenol-degrading actinomycete Rhodococcus imtechensis RKJ300.</title>
        <authorList>
            <person name="Vikram S."/>
            <person name="Kumar S."/>
            <person name="Subramanian S."/>
            <person name="Raghava G.P."/>
        </authorList>
    </citation>
    <scope>NUCLEOTIDE SEQUENCE [LARGE SCALE GENOMIC DNA]</scope>
    <source>
        <strain evidence="5 6">RKJ300</strain>
    </source>
</reference>
<dbReference type="Proteomes" id="UP000006447">
    <property type="component" value="Unassembled WGS sequence"/>
</dbReference>
<keyword evidence="1" id="KW-0547">Nucleotide-binding</keyword>
<accession>I0W947</accession>
<name>I0W947_RHOOP</name>
<dbReference type="InterPro" id="IPR019489">
    <property type="entry name" value="Clp_ATPase_C"/>
</dbReference>
<feature type="compositionally biased region" description="Basic and acidic residues" evidence="3">
    <location>
        <begin position="94"/>
        <end position="104"/>
    </location>
</feature>
<feature type="domain" description="Clp ATPase C-terminal" evidence="4">
    <location>
        <begin position="40"/>
        <end position="82"/>
    </location>
</feature>
<evidence type="ECO:0000313" key="5">
    <source>
        <dbReference type="EMBL" id="EID72913.1"/>
    </source>
</evidence>
<comment type="caution">
    <text evidence="5">The sequence shown here is derived from an EMBL/GenBank/DDBJ whole genome shotgun (WGS) entry which is preliminary data.</text>
</comment>
<dbReference type="Gene3D" id="1.10.8.60">
    <property type="match status" value="1"/>
</dbReference>